<dbReference type="Gene3D" id="3.30.420.10">
    <property type="entry name" value="Ribonuclease H-like superfamily/Ribonuclease H"/>
    <property type="match status" value="1"/>
</dbReference>
<dbReference type="Pfam" id="PF00929">
    <property type="entry name" value="RNase_T"/>
    <property type="match status" value="1"/>
</dbReference>
<reference evidence="3 4" key="1">
    <citation type="submission" date="2019-08" db="EMBL/GenBank/DDBJ databases">
        <title>In-depth cultivation of the pig gut microbiome towards novel bacterial diversity and tailored functional studies.</title>
        <authorList>
            <person name="Wylensek D."/>
            <person name="Hitch T.C.A."/>
            <person name="Clavel T."/>
        </authorList>
    </citation>
    <scope>NUCLEOTIDE SEQUENCE [LARGE SCALE GENOMIC DNA]</scope>
    <source>
        <strain evidence="3 4">WCA-693-APC-MOT-I</strain>
    </source>
</reference>
<dbReference type="PANTHER" id="PTHR30231">
    <property type="entry name" value="DNA POLYMERASE III SUBUNIT EPSILON"/>
    <property type="match status" value="1"/>
</dbReference>
<dbReference type="AlphaFoldDB" id="A0A6L5Y040"/>
<dbReference type="PANTHER" id="PTHR30231:SF41">
    <property type="entry name" value="DNA POLYMERASE III SUBUNIT EPSILON"/>
    <property type="match status" value="1"/>
</dbReference>
<dbReference type="InterPro" id="IPR036420">
    <property type="entry name" value="BRCT_dom_sf"/>
</dbReference>
<sequence>MIHPQSQKRYDFPNDYTVIDLEMTGLSLENDYIIELAGLKIKNNTIIDTFETLIKPPISNLSPHVISLTGITDTMLETAPSFSESISSFLLFLGDVPIVGHNVISDLSFLNKELNEANLPILTNDYIDTLTISRKLFPEFIHHKLLDMASYYEIDLSGAHRALTDCYITNSCFLKLKQTMLASFPTVKDYLFSFTNTGRRLKAESIFPSAEPNGNFPNDIWQKTFIFTGILKTMSRREAMLKVVNLGGLLSDKLNSSVDYLVAGIGEEEILVAEGGISRKLEKAIKLQQKGHPIKILSEEEFTILLNKNHNLQ</sequence>
<dbReference type="CDD" id="cd17748">
    <property type="entry name" value="BRCT_DNA_ligase_like"/>
    <property type="match status" value="1"/>
</dbReference>
<dbReference type="InterPro" id="IPR012337">
    <property type="entry name" value="RNaseH-like_sf"/>
</dbReference>
<dbReference type="GO" id="GO:0003887">
    <property type="term" value="F:DNA-directed DNA polymerase activity"/>
    <property type="evidence" value="ECO:0007669"/>
    <property type="project" value="InterPro"/>
</dbReference>
<dbReference type="RefSeq" id="WP_154519636.1">
    <property type="nucleotide sequence ID" value="NZ_VUMT01000015.1"/>
</dbReference>
<dbReference type="InterPro" id="IPR001357">
    <property type="entry name" value="BRCT_dom"/>
</dbReference>
<dbReference type="SMART" id="SM00479">
    <property type="entry name" value="EXOIII"/>
    <property type="match status" value="1"/>
</dbReference>
<keyword evidence="1" id="KW-0269">Exonuclease</keyword>
<dbReference type="GO" id="GO:0008408">
    <property type="term" value="F:3'-5' exonuclease activity"/>
    <property type="evidence" value="ECO:0007669"/>
    <property type="project" value="TreeGrafter"/>
</dbReference>
<proteinExistence type="predicted"/>
<dbReference type="Proteomes" id="UP000482209">
    <property type="component" value="Unassembled WGS sequence"/>
</dbReference>
<dbReference type="SUPFAM" id="SSF52113">
    <property type="entry name" value="BRCT domain"/>
    <property type="match status" value="1"/>
</dbReference>
<dbReference type="PROSITE" id="PS50172">
    <property type="entry name" value="BRCT"/>
    <property type="match status" value="1"/>
</dbReference>
<dbReference type="Gene3D" id="3.40.50.10190">
    <property type="entry name" value="BRCT domain"/>
    <property type="match status" value="1"/>
</dbReference>
<evidence type="ECO:0000313" key="4">
    <source>
        <dbReference type="Proteomes" id="UP000482209"/>
    </source>
</evidence>
<evidence type="ECO:0000259" key="2">
    <source>
        <dbReference type="PROSITE" id="PS50172"/>
    </source>
</evidence>
<comment type="caution">
    <text evidence="3">The sequence shown here is derived from an EMBL/GenBank/DDBJ whole genome shotgun (WGS) entry which is preliminary data.</text>
</comment>
<dbReference type="InterPro" id="IPR036397">
    <property type="entry name" value="RNaseH_sf"/>
</dbReference>
<gene>
    <name evidence="3" type="ORF">FYJ58_10185</name>
</gene>
<dbReference type="GO" id="GO:0045004">
    <property type="term" value="P:DNA replication proofreading"/>
    <property type="evidence" value="ECO:0007669"/>
    <property type="project" value="TreeGrafter"/>
</dbReference>
<dbReference type="GO" id="GO:0003677">
    <property type="term" value="F:DNA binding"/>
    <property type="evidence" value="ECO:0007669"/>
    <property type="project" value="InterPro"/>
</dbReference>
<dbReference type="InterPro" id="IPR006054">
    <property type="entry name" value="DnaQ"/>
</dbReference>
<dbReference type="FunFam" id="3.30.420.10:FF:000045">
    <property type="entry name" value="3'-5' exonuclease DinG"/>
    <property type="match status" value="1"/>
</dbReference>
<keyword evidence="1" id="KW-0540">Nuclease</keyword>
<dbReference type="EMBL" id="VUMT01000015">
    <property type="protein sequence ID" value="MSS64239.1"/>
    <property type="molecule type" value="Genomic_DNA"/>
</dbReference>
<dbReference type="SUPFAM" id="SSF53098">
    <property type="entry name" value="Ribonuclease H-like"/>
    <property type="match status" value="1"/>
</dbReference>
<feature type="domain" description="BRCT" evidence="2">
    <location>
        <begin position="224"/>
        <end position="313"/>
    </location>
</feature>
<dbReference type="GO" id="GO:0005829">
    <property type="term" value="C:cytosol"/>
    <property type="evidence" value="ECO:0007669"/>
    <property type="project" value="TreeGrafter"/>
</dbReference>
<evidence type="ECO:0000256" key="1">
    <source>
        <dbReference type="ARBA" id="ARBA00022839"/>
    </source>
</evidence>
<name>A0A6L5Y040_9FIRM</name>
<keyword evidence="4" id="KW-1185">Reference proteome</keyword>
<dbReference type="CDD" id="cd06127">
    <property type="entry name" value="DEDDh"/>
    <property type="match status" value="1"/>
</dbReference>
<organism evidence="3 4">
    <name type="scientific">Velocimicrobium porci</name>
    <dbReference type="NCBI Taxonomy" id="2606634"/>
    <lineage>
        <taxon>Bacteria</taxon>
        <taxon>Bacillati</taxon>
        <taxon>Bacillota</taxon>
        <taxon>Clostridia</taxon>
        <taxon>Lachnospirales</taxon>
        <taxon>Lachnospiraceae</taxon>
        <taxon>Velocimicrobium</taxon>
    </lineage>
</organism>
<evidence type="ECO:0000313" key="3">
    <source>
        <dbReference type="EMBL" id="MSS64239.1"/>
    </source>
</evidence>
<protein>
    <recommendedName>
        <fullName evidence="2">BRCT domain-containing protein</fullName>
    </recommendedName>
</protein>
<accession>A0A6L5Y040</accession>
<dbReference type="InterPro" id="IPR013520">
    <property type="entry name" value="Ribonucl_H"/>
</dbReference>
<dbReference type="NCBIfam" id="TIGR00573">
    <property type="entry name" value="dnaq"/>
    <property type="match status" value="1"/>
</dbReference>
<keyword evidence="1" id="KW-0378">Hydrolase</keyword>